<dbReference type="EMBL" id="UAUU01000009">
    <property type="protein sequence ID" value="SPZ88432.1"/>
    <property type="molecule type" value="Genomic_DNA"/>
</dbReference>
<evidence type="ECO:0000313" key="1">
    <source>
        <dbReference type="EMBL" id="SPZ88432.1"/>
    </source>
</evidence>
<evidence type="ECO:0000313" key="2">
    <source>
        <dbReference type="Proteomes" id="UP000251241"/>
    </source>
</evidence>
<dbReference type="GeneID" id="97183342"/>
<sequence length="344" mass="40723">MAECVLVNKRVLLVSVKFFNYECLIKKQLEEMGGIVDLFDERPSNSFFSKAIIRIKKEVYAQKINSYFKGVIEKIKSNRYHYFLLIKGEATPQFFIDFLRKNNPDIKLIFYTYDSFKNNSNGLAILPNFDYKYTFDSEDSKKYNIGFRPLFYAEDYSALYTQKDAILYDLAFIGTAHSDRYLIAETARSWCQNNFLKMFTFYYSPSKTLFKFKKLVDKNFRNFDFNKISFQSLSHNQIIDIYRSSKVILDINHPGQNGLTMRTFETLGSGRKLITTNPDIKKYPFFDPQNIYIIDRDHVDFQLDFFRSEFKAIDPELLKSMSLQGWVEEVFGIRNVNYWNDILT</sequence>
<dbReference type="RefSeq" id="WP_112375298.1">
    <property type="nucleotide sequence ID" value="NZ_CP069793.1"/>
</dbReference>
<reference evidence="1 2" key="1">
    <citation type="submission" date="2018-06" db="EMBL/GenBank/DDBJ databases">
        <authorList>
            <consortium name="Pathogen Informatics"/>
            <person name="Doyle S."/>
        </authorList>
    </citation>
    <scope>NUCLEOTIDE SEQUENCE [LARGE SCALE GENOMIC DNA]</scope>
    <source>
        <strain evidence="1 2">NCTC11343</strain>
    </source>
</reference>
<organism evidence="1 2">
    <name type="scientific">Sphingobacterium multivorum</name>
    <dbReference type="NCBI Taxonomy" id="28454"/>
    <lineage>
        <taxon>Bacteria</taxon>
        <taxon>Pseudomonadati</taxon>
        <taxon>Bacteroidota</taxon>
        <taxon>Sphingobacteriia</taxon>
        <taxon>Sphingobacteriales</taxon>
        <taxon>Sphingobacteriaceae</taxon>
        <taxon>Sphingobacterium</taxon>
    </lineage>
</organism>
<dbReference type="Proteomes" id="UP000251241">
    <property type="component" value="Unassembled WGS sequence"/>
</dbReference>
<name>A0A2X2J2A5_SPHMU</name>
<dbReference type="AlphaFoldDB" id="A0A2X2J2A5"/>
<gene>
    <name evidence="1" type="ORF">NCTC11343_03482</name>
</gene>
<protein>
    <submittedName>
        <fullName evidence="1">Uncharacterized protein conserved in bacteria</fullName>
    </submittedName>
</protein>
<proteinExistence type="predicted"/>
<accession>A0A2X2J2A5</accession>